<dbReference type="AlphaFoldDB" id="A0ABC8QY19"/>
<proteinExistence type="predicted"/>
<protein>
    <submittedName>
        <fullName evidence="2">Uncharacterized protein</fullName>
    </submittedName>
</protein>
<evidence type="ECO:0000256" key="1">
    <source>
        <dbReference type="SAM" id="MobiDB-lite"/>
    </source>
</evidence>
<feature type="region of interest" description="Disordered" evidence="1">
    <location>
        <begin position="43"/>
        <end position="64"/>
    </location>
</feature>
<name>A0ABC8QY19_9AQUA</name>
<evidence type="ECO:0000313" key="2">
    <source>
        <dbReference type="EMBL" id="CAK9137658.1"/>
    </source>
</evidence>
<sequence>MVHMLGFYDEDKQRICLISKEQVQVLFRAVLGFPGRLVCGSLGGGSAEVPSKISSENQEMFEEE</sequence>
<evidence type="ECO:0000313" key="3">
    <source>
        <dbReference type="Proteomes" id="UP001642360"/>
    </source>
</evidence>
<dbReference type="EMBL" id="CAUOFW020000832">
    <property type="protein sequence ID" value="CAK9137658.1"/>
    <property type="molecule type" value="Genomic_DNA"/>
</dbReference>
<dbReference type="Proteomes" id="UP001642360">
    <property type="component" value="Unassembled WGS sequence"/>
</dbReference>
<organism evidence="2 3">
    <name type="scientific">Ilex paraguariensis</name>
    <name type="common">yerba mate</name>
    <dbReference type="NCBI Taxonomy" id="185542"/>
    <lineage>
        <taxon>Eukaryota</taxon>
        <taxon>Viridiplantae</taxon>
        <taxon>Streptophyta</taxon>
        <taxon>Embryophyta</taxon>
        <taxon>Tracheophyta</taxon>
        <taxon>Spermatophyta</taxon>
        <taxon>Magnoliopsida</taxon>
        <taxon>eudicotyledons</taxon>
        <taxon>Gunneridae</taxon>
        <taxon>Pentapetalae</taxon>
        <taxon>asterids</taxon>
        <taxon>campanulids</taxon>
        <taxon>Aquifoliales</taxon>
        <taxon>Aquifoliaceae</taxon>
        <taxon>Ilex</taxon>
    </lineage>
</organism>
<keyword evidence="3" id="KW-1185">Reference proteome</keyword>
<accession>A0ABC8QY19</accession>
<comment type="caution">
    <text evidence="2">The sequence shown here is derived from an EMBL/GenBank/DDBJ whole genome shotgun (WGS) entry which is preliminary data.</text>
</comment>
<reference evidence="2 3" key="1">
    <citation type="submission" date="2024-02" db="EMBL/GenBank/DDBJ databases">
        <authorList>
            <person name="Vignale AGUSTIN F."/>
            <person name="Sosa J E."/>
            <person name="Modenutti C."/>
        </authorList>
    </citation>
    <scope>NUCLEOTIDE SEQUENCE [LARGE SCALE GENOMIC DNA]</scope>
</reference>
<gene>
    <name evidence="2" type="ORF">ILEXP_LOCUS4683</name>
</gene>